<dbReference type="Proteomes" id="UP001139502">
    <property type="component" value="Unassembled WGS sequence"/>
</dbReference>
<evidence type="ECO:0000259" key="4">
    <source>
        <dbReference type="Pfam" id="PF00905"/>
    </source>
</evidence>
<sequence length="644" mass="66634">MITQRSHPRSRPLVLSTLAVLGASVVLSGCSTDDGRESAERLAQALSARSLDGVATGSPDAPDQLAEALAQMPVDPEVTLADYAPGDGTGTAQLDWTWQISDDAAWTYRTEATLERDGQDAWVLDYAPGSLAPGLGEGEALRVDRAPAERGEILDANGVVLMGDRPVQRVGIDKEGISAESAERSARQLAEVLEIDPDQYAQQVAAYGDQAFVEAIVLREGDYEEVADRVRGIGGATALADTLPLARERGFAAGVLGSVSEVTSEDIEGSDGALAAGDVVGRGGLQGAFQEELAGEDGFVVSVAPGTDGTSAPGAGRILEQVEATDGEDLATTLDERYQDAAQEALADVESASAAVVVRPSTGEVLAAADGPDSDGYNTALLGQYAPGSVFKLATAAGLLEQGMTPDSPVQCTPEVDVEGREFANASTYPAEHLGEISLGEAIAQSCNTAFIAERGELSQAELADAARSLGFGQDYDLGVEAFGGSIEEEDSGAEHAASMIGQGRVLTSPLGMAVMAASIQDGSVVQPRLVEEREAGEAPASSSLSEERFQQLRDMMRGVVTDGHLTVLQDVPGAPVGGKTGTAEYGEETPPKTHSWVVATQGDLAVSVFVEDGDYGAVTGGPIMQDLLTRLAELPAQDDSARG</sequence>
<dbReference type="InterPro" id="IPR001460">
    <property type="entry name" value="PCN-bd_Tpept"/>
</dbReference>
<dbReference type="PROSITE" id="PS51257">
    <property type="entry name" value="PROKAR_LIPOPROTEIN"/>
    <property type="match status" value="1"/>
</dbReference>
<gene>
    <name evidence="6" type="ORF">NBM05_11875</name>
</gene>
<comment type="similarity">
    <text evidence="2">Belongs to the transpeptidase family.</text>
</comment>
<name>A0A9X2HC75_9MICC</name>
<dbReference type="RefSeq" id="WP_254167681.1">
    <property type="nucleotide sequence ID" value="NZ_JANAFB010000033.1"/>
</dbReference>
<reference evidence="6" key="1">
    <citation type="submission" date="2022-06" db="EMBL/GenBank/DDBJ databases">
        <title>Rothia sp. isolated from sandalwood seedling.</title>
        <authorList>
            <person name="Tuikhar N."/>
            <person name="Kirdat K."/>
            <person name="Thorat V."/>
            <person name="Swetha P."/>
            <person name="Padma S."/>
            <person name="Sundararaj R."/>
            <person name="Yadav A."/>
        </authorList>
    </citation>
    <scope>NUCLEOTIDE SEQUENCE</scope>
    <source>
        <strain evidence="6">AR01</strain>
    </source>
</reference>
<comment type="subcellular location">
    <subcellularLocation>
        <location evidence="1">Membrane</location>
    </subcellularLocation>
</comment>
<keyword evidence="3" id="KW-0472">Membrane</keyword>
<feature type="domain" description="Penicillin-binding protein transpeptidase" evidence="4">
    <location>
        <begin position="354"/>
        <end position="629"/>
    </location>
</feature>
<keyword evidence="7" id="KW-1185">Reference proteome</keyword>
<organism evidence="6 7">
    <name type="scientific">Rothia santali</name>
    <dbReference type="NCBI Taxonomy" id="2949643"/>
    <lineage>
        <taxon>Bacteria</taxon>
        <taxon>Bacillati</taxon>
        <taxon>Actinomycetota</taxon>
        <taxon>Actinomycetes</taxon>
        <taxon>Micrococcales</taxon>
        <taxon>Micrococcaceae</taxon>
        <taxon>Rothia</taxon>
    </lineage>
</organism>
<evidence type="ECO:0000259" key="5">
    <source>
        <dbReference type="Pfam" id="PF03717"/>
    </source>
</evidence>
<accession>A0A9X2HC75</accession>
<dbReference type="Pfam" id="PF03717">
    <property type="entry name" value="PBP_dimer"/>
    <property type="match status" value="1"/>
</dbReference>
<evidence type="ECO:0000313" key="7">
    <source>
        <dbReference type="Proteomes" id="UP001139502"/>
    </source>
</evidence>
<dbReference type="PANTHER" id="PTHR30627">
    <property type="entry name" value="PEPTIDOGLYCAN D,D-TRANSPEPTIDASE"/>
    <property type="match status" value="1"/>
</dbReference>
<dbReference type="GO" id="GO:0071555">
    <property type="term" value="P:cell wall organization"/>
    <property type="evidence" value="ECO:0007669"/>
    <property type="project" value="TreeGrafter"/>
</dbReference>
<protein>
    <submittedName>
        <fullName evidence="6">Penicillin-binding transpeptidase domain-containing protein</fullName>
    </submittedName>
</protein>
<dbReference type="InterPro" id="IPR012338">
    <property type="entry name" value="Beta-lactam/transpept-like"/>
</dbReference>
<evidence type="ECO:0000256" key="2">
    <source>
        <dbReference type="ARBA" id="ARBA00007171"/>
    </source>
</evidence>
<evidence type="ECO:0000256" key="1">
    <source>
        <dbReference type="ARBA" id="ARBA00004370"/>
    </source>
</evidence>
<dbReference type="InterPro" id="IPR036138">
    <property type="entry name" value="PBP_dimer_sf"/>
</dbReference>
<dbReference type="InterPro" id="IPR050515">
    <property type="entry name" value="Beta-lactam/transpept"/>
</dbReference>
<dbReference type="Gene3D" id="3.90.1310.10">
    <property type="entry name" value="Penicillin-binding protein 2a (Domain 2)"/>
    <property type="match status" value="1"/>
</dbReference>
<dbReference type="GO" id="GO:0005886">
    <property type="term" value="C:plasma membrane"/>
    <property type="evidence" value="ECO:0007669"/>
    <property type="project" value="TreeGrafter"/>
</dbReference>
<proteinExistence type="inferred from homology"/>
<evidence type="ECO:0000313" key="6">
    <source>
        <dbReference type="EMBL" id="MCP3426681.1"/>
    </source>
</evidence>
<dbReference type="Gene3D" id="3.40.710.10">
    <property type="entry name" value="DD-peptidase/beta-lactamase superfamily"/>
    <property type="match status" value="1"/>
</dbReference>
<evidence type="ECO:0000256" key="3">
    <source>
        <dbReference type="ARBA" id="ARBA00023136"/>
    </source>
</evidence>
<dbReference type="AlphaFoldDB" id="A0A9X2HC75"/>
<dbReference type="Pfam" id="PF00905">
    <property type="entry name" value="Transpeptidase"/>
    <property type="match status" value="1"/>
</dbReference>
<dbReference type="GO" id="GO:0008658">
    <property type="term" value="F:penicillin binding"/>
    <property type="evidence" value="ECO:0007669"/>
    <property type="project" value="InterPro"/>
</dbReference>
<dbReference type="PANTHER" id="PTHR30627:SF24">
    <property type="entry name" value="PENICILLIN-BINDING PROTEIN 4B"/>
    <property type="match status" value="1"/>
</dbReference>
<dbReference type="SUPFAM" id="SSF56519">
    <property type="entry name" value="Penicillin binding protein dimerisation domain"/>
    <property type="match status" value="1"/>
</dbReference>
<dbReference type="EMBL" id="JANAFB010000033">
    <property type="protein sequence ID" value="MCP3426681.1"/>
    <property type="molecule type" value="Genomic_DNA"/>
</dbReference>
<feature type="domain" description="Penicillin-binding protein dimerisation" evidence="5">
    <location>
        <begin position="146"/>
        <end position="300"/>
    </location>
</feature>
<dbReference type="SUPFAM" id="SSF56601">
    <property type="entry name" value="beta-lactamase/transpeptidase-like"/>
    <property type="match status" value="1"/>
</dbReference>
<dbReference type="InterPro" id="IPR005311">
    <property type="entry name" value="PBP_dimer"/>
</dbReference>
<comment type="caution">
    <text evidence="6">The sequence shown here is derived from an EMBL/GenBank/DDBJ whole genome shotgun (WGS) entry which is preliminary data.</text>
</comment>
<dbReference type="GO" id="GO:0071972">
    <property type="term" value="F:peptidoglycan L,D-transpeptidase activity"/>
    <property type="evidence" value="ECO:0007669"/>
    <property type="project" value="TreeGrafter"/>
</dbReference>